<dbReference type="CDD" id="cd18042">
    <property type="entry name" value="DEXXQc_SETX"/>
    <property type="match status" value="1"/>
</dbReference>
<feature type="region of interest" description="Disordered" evidence="5">
    <location>
        <begin position="1"/>
        <end position="58"/>
    </location>
</feature>
<dbReference type="SUPFAM" id="SSF52540">
    <property type="entry name" value="P-loop containing nucleoside triphosphate hydrolases"/>
    <property type="match status" value="1"/>
</dbReference>
<dbReference type="Gene3D" id="3.40.50.300">
    <property type="entry name" value="P-loop containing nucleotide triphosphate hydrolases"/>
    <property type="match status" value="2"/>
</dbReference>
<dbReference type="InterPro" id="IPR027417">
    <property type="entry name" value="P-loop_NTPase"/>
</dbReference>
<evidence type="ECO:0000256" key="5">
    <source>
        <dbReference type="SAM" id="MobiDB-lite"/>
    </source>
</evidence>
<keyword evidence="4" id="KW-0067">ATP-binding</keyword>
<feature type="region of interest" description="Disordered" evidence="5">
    <location>
        <begin position="214"/>
        <end position="240"/>
    </location>
</feature>
<keyword evidence="3" id="KW-0347">Helicase</keyword>
<feature type="compositionally biased region" description="Basic and acidic residues" evidence="5">
    <location>
        <begin position="1"/>
        <end position="13"/>
    </location>
</feature>
<evidence type="ECO:0000256" key="2">
    <source>
        <dbReference type="ARBA" id="ARBA00022801"/>
    </source>
</evidence>
<dbReference type="EMBL" id="HBHC01001631">
    <property type="protein sequence ID" value="CAD9651183.1"/>
    <property type="molecule type" value="Transcribed_RNA"/>
</dbReference>
<reference evidence="8" key="1">
    <citation type="submission" date="2021-01" db="EMBL/GenBank/DDBJ databases">
        <authorList>
            <person name="Corre E."/>
            <person name="Pelletier E."/>
            <person name="Niang G."/>
            <person name="Scheremetjew M."/>
            <person name="Finn R."/>
            <person name="Kale V."/>
            <person name="Holt S."/>
            <person name="Cochrane G."/>
            <person name="Meng A."/>
            <person name="Brown T."/>
            <person name="Cohen L."/>
        </authorList>
    </citation>
    <scope>NUCLEOTIDE SEQUENCE</scope>
    <source>
        <strain evidence="8">BC52</strain>
    </source>
</reference>
<dbReference type="GO" id="GO:0005524">
    <property type="term" value="F:ATP binding"/>
    <property type="evidence" value="ECO:0007669"/>
    <property type="project" value="UniProtKB-KW"/>
</dbReference>
<feature type="region of interest" description="Disordered" evidence="5">
    <location>
        <begin position="89"/>
        <end position="119"/>
    </location>
</feature>
<dbReference type="PANTHER" id="PTHR10887">
    <property type="entry name" value="DNA2/NAM7 HELICASE FAMILY"/>
    <property type="match status" value="1"/>
</dbReference>
<sequence length="1190" mass="134214">MDKDDEEWKHELEQESDDSLPPLEAEEAKEVVDLTNSNPSSPASQSMPFKHGGKRSNARHVGVCKKGGVLAQLRSQSGKVGRLARNTFPRSSKRGSEMAVVAPSSRRNASNGKFDKNHGLKSERIGLSQSANPKRKRLGTTPQAPKKILRTVVHASQFDVKRRGKKTSAPSSLQRMNDIMSGKRNPGVGKSKSKVTHSSVQRLVSTLRHNNYMSTDRKNSKRGDGLRTRGQGSVNTFSRSANNNAVSSSVPIHIQAKDEFLRQVLAWNLNSSPVKVSDKVLERVSQYTRVQDKNTTVEASVEAERKYSCFKSSEEYRNVFTPLFMENMRAEIESDLESLETTRIAAQLSIQGLKESRQNFAIVKLAPKEQRTGKSAIPKSFMYKAGRLAVLWLGNDMSWAVRGSSGSNSGKEQRKRLPEHHAVAYIIRAQGSCLVLQLSLPLRDESTGKEPSPSELNLDVSDYQRLRMVRDKLVQSDQEKMKELTFSVALLCHTATSVREYTALHCLEGISLLKEILDPSRRIADADVKSSGTNDDVKLQKPCTKEFDIPEAFGKRLENVLNPSQFAAVIEATHGKSFTLLQGPPGTGKTRTAVELLNTLHLSRFQQYYRTLACKIWNIVRKKAYKQEQQRMSKFPNHRNLNPTMSTQKAVFTKDMTLNDILQTLESSSQDIIVSPKPHILVCAPSNAAVDELVRRVLQQKFYDAEGQVYTPDVLRICSKEYEVACDEIFIASSLDRRVGALLQKGRDECERVAIQAGKDLAKMRSKLNELKKKAVEFMLWYNCEIIKQVMQDQKLTKPPSLDMSRWGSVELSPNHPLYVPVEALKRDLAHQMEEMQYARLCQWRHELVAKAPGNKKEAAVGDGLIKKALQTSHLNEAQIVFCTLSTAGSEAMKHKRAWDFVLIDEAAQSVELSTLVALQQQVTRCILIGDPQQLPATVTMSSANARLYQQSLFERLARAGHPVVMLDTQYRMHPDISSFPSKHFYNSRLSDAPNVQSEAWQKSFHTDSRFRPLQFFDVQSKQQRDSVSRSSFNTQEVKFVVALGKAFVQEYVWPKAEAKMLQRRVSIGIITPYSQQRRRIDQDLQRIIREERKMWSHVDLKVATVDGFQGGEKDIIIFSCVRSGGHGGIGFLADIRRMNVALTRARFGCWVVGNARALERNPHWGKFLKHCKARDCFVGAREARDMFKL</sequence>
<feature type="compositionally biased region" description="Polar residues" evidence="5">
    <location>
        <begin position="230"/>
        <end position="239"/>
    </location>
</feature>
<feature type="domain" description="DNA2/NAM7 helicase helicase" evidence="6">
    <location>
        <begin position="561"/>
        <end position="940"/>
    </location>
</feature>
<dbReference type="InterPro" id="IPR041677">
    <property type="entry name" value="DNA2/NAM7_AAA_11"/>
</dbReference>
<protein>
    <recommendedName>
        <fullName evidence="9">AAA+ ATPase domain-containing protein</fullName>
    </recommendedName>
</protein>
<dbReference type="Pfam" id="PF13087">
    <property type="entry name" value="AAA_12"/>
    <property type="match status" value="1"/>
</dbReference>
<dbReference type="AlphaFoldDB" id="A0A7S2QTD2"/>
<evidence type="ECO:0000259" key="6">
    <source>
        <dbReference type="Pfam" id="PF13086"/>
    </source>
</evidence>
<evidence type="ECO:0000256" key="3">
    <source>
        <dbReference type="ARBA" id="ARBA00022806"/>
    </source>
</evidence>
<name>A0A7S2QTD2_9EUKA</name>
<dbReference type="InterPro" id="IPR041679">
    <property type="entry name" value="DNA2/NAM7-like_C"/>
</dbReference>
<dbReference type="CDD" id="cd18808">
    <property type="entry name" value="SF1_C_Upf1"/>
    <property type="match status" value="1"/>
</dbReference>
<dbReference type="PANTHER" id="PTHR10887:SF495">
    <property type="entry name" value="HELICASE SENATAXIN ISOFORM X1-RELATED"/>
    <property type="match status" value="1"/>
</dbReference>
<feature type="domain" description="DNA2/NAM7 helicase-like C-terminal" evidence="7">
    <location>
        <begin position="949"/>
        <end position="1156"/>
    </location>
</feature>
<feature type="compositionally biased region" description="Basic and acidic residues" evidence="5">
    <location>
        <begin position="215"/>
        <end position="227"/>
    </location>
</feature>
<feature type="compositionally biased region" description="Polar residues" evidence="5">
    <location>
        <begin position="34"/>
        <end position="47"/>
    </location>
</feature>
<dbReference type="InterPro" id="IPR045055">
    <property type="entry name" value="DNA2/NAM7-like"/>
</dbReference>
<keyword evidence="2" id="KW-0378">Hydrolase</keyword>
<evidence type="ECO:0008006" key="9">
    <source>
        <dbReference type="Google" id="ProtNLM"/>
    </source>
</evidence>
<evidence type="ECO:0000256" key="1">
    <source>
        <dbReference type="ARBA" id="ARBA00022741"/>
    </source>
</evidence>
<dbReference type="FunFam" id="3.40.50.300:FF:000326">
    <property type="entry name" value="P-loop containing nucleoside triphosphate hydrolase"/>
    <property type="match status" value="1"/>
</dbReference>
<accession>A0A7S2QTD2</accession>
<dbReference type="GO" id="GO:0004386">
    <property type="term" value="F:helicase activity"/>
    <property type="evidence" value="ECO:0007669"/>
    <property type="project" value="UniProtKB-KW"/>
</dbReference>
<dbReference type="GO" id="GO:0016787">
    <property type="term" value="F:hydrolase activity"/>
    <property type="evidence" value="ECO:0007669"/>
    <property type="project" value="UniProtKB-KW"/>
</dbReference>
<evidence type="ECO:0000256" key="4">
    <source>
        <dbReference type="ARBA" id="ARBA00022840"/>
    </source>
</evidence>
<keyword evidence="1" id="KW-0547">Nucleotide-binding</keyword>
<dbReference type="Pfam" id="PF13086">
    <property type="entry name" value="AAA_11"/>
    <property type="match status" value="1"/>
</dbReference>
<proteinExistence type="predicted"/>
<feature type="region of interest" description="Disordered" evidence="5">
    <location>
        <begin position="159"/>
        <end position="199"/>
    </location>
</feature>
<dbReference type="InterPro" id="IPR047187">
    <property type="entry name" value="SF1_C_Upf1"/>
</dbReference>
<gene>
    <name evidence="8" type="ORF">NSPH01132_LOCUS973</name>
</gene>
<organism evidence="8">
    <name type="scientific">Norrisiella sphaerica</name>
    <dbReference type="NCBI Taxonomy" id="552664"/>
    <lineage>
        <taxon>Eukaryota</taxon>
        <taxon>Sar</taxon>
        <taxon>Rhizaria</taxon>
        <taxon>Cercozoa</taxon>
        <taxon>Chlorarachniophyceae</taxon>
        <taxon>Norrisiella</taxon>
    </lineage>
</organism>
<evidence type="ECO:0000313" key="8">
    <source>
        <dbReference type="EMBL" id="CAD9651183.1"/>
    </source>
</evidence>
<evidence type="ECO:0000259" key="7">
    <source>
        <dbReference type="Pfam" id="PF13087"/>
    </source>
</evidence>
<dbReference type="GO" id="GO:0005694">
    <property type="term" value="C:chromosome"/>
    <property type="evidence" value="ECO:0007669"/>
    <property type="project" value="UniProtKB-ARBA"/>
</dbReference>